<accession>A0ABR2T3X4</accession>
<keyword evidence="2" id="KW-1133">Transmembrane helix</keyword>
<dbReference type="EMBL" id="JBBPBN010000009">
    <property type="protein sequence ID" value="KAK9032015.1"/>
    <property type="molecule type" value="Genomic_DNA"/>
</dbReference>
<comment type="caution">
    <text evidence="4">The sequence shown here is derived from an EMBL/GenBank/DDBJ whole genome shotgun (WGS) entry which is preliminary data.</text>
</comment>
<feature type="domain" description="CCHC-type" evidence="3">
    <location>
        <begin position="204"/>
        <end position="220"/>
    </location>
</feature>
<sequence length="1104" mass="120268">MDSDLLCAMENLSFTEEEAAVITEISDADTDSSLWLVGSVISCKQVDGDSIIRIFRSVWKTKNLLEMVELQPNFFLIKSSSLGAKDMILKRRPWTAHNEFFSIEPYIPALSTAEYVFHFMTIWIRVYKLPLRAMNRDMGLQLGSSVGTALGVDHRVEGGNMGEFLRILVQVDIRKPLRRCVLLNNGLAKQVSPCPLRYERLPEFCYFCGLVGHILSSCKAKPAAEDGKKLQYGSWLRVSTQQPRPRKRTGIEYFDASGSGLTEPASVGADSSPRSSPPSSGFPDGVPDDNLPAEKGQEVSAAGNGNGDANVPTGEATEEVTARVTHEAEAAAKVSNEADPKETLHCNTAAQMPLPSAHVDAALHASAGAHSAHSRGILQPVGSAHVDATLHASTGTHNDLLEGALQPASSTEVSPTIVSQEASPIMSIKVSPAAVQQHGTTKGREGSMIRASKRTLQGKYEVLVVRQQQRPRSVWKAKNILDIVELRPNFFLIKPSTPDAKDMILKRRPWALHDEFFSIKSYNPTWCIEEYDFQLMTIWIRVYRLPLRAMTRDMGIRLGGCVGKVLGVDHRVEGGNMGDFLRILVQVDIRKPLRHCVHLGDSAGKEASSRPLRYERLPEFCYFCGLVSHSLSSCTAKPADLDARKLQYGSWLRVPPSVNRDARPPASQDERPVANQDARPAATEATTDLPTAQATAKVSQETSSDSPSATVSVTVHADVPHVSTSPEIVAGVQQPLPPPIFASSNVNAGTEPNEDVVLPSSQAAKEPGLSLSISAIEVKHSEGSKDAGSGLPLSIPAAVCNLVRAKRSLQGKYEDINPTKAPGIDGLPGSFFRQHWELIGPDILRLCHDLLARSLLDAGLPDHASYAWKGLYSALQEFRGGFQPLSDSRTTRYRWSGHDIDISMSTGNLSRKNNVYWEDISMSTGRKKMLSILSISLAFFLAFLGRLFFIEFNSRCNPLICHWFYVALFVTIDAESALLPLAVVFCAAMVGVESVLLPLAVVCCAAMEEELSRVYSLALLSPGFGIFSRRSWTVQGLGVGDLRAVDTAPILSKLLVDNPELLLPKQVVGSTEPGLPQHLVDDIEPVLPKQATVMENSAVGVSLT</sequence>
<feature type="region of interest" description="Disordered" evidence="1">
    <location>
        <begin position="254"/>
        <end position="320"/>
    </location>
</feature>
<evidence type="ECO:0000256" key="2">
    <source>
        <dbReference type="SAM" id="Phobius"/>
    </source>
</evidence>
<keyword evidence="2" id="KW-0812">Transmembrane</keyword>
<feature type="compositionally biased region" description="Polar residues" evidence="1">
    <location>
        <begin position="684"/>
        <end position="711"/>
    </location>
</feature>
<dbReference type="Proteomes" id="UP001396334">
    <property type="component" value="Unassembled WGS sequence"/>
</dbReference>
<feature type="region of interest" description="Disordered" evidence="1">
    <location>
        <begin position="655"/>
        <end position="711"/>
    </location>
</feature>
<dbReference type="Pfam" id="PF14111">
    <property type="entry name" value="DUF4283"/>
    <property type="match status" value="1"/>
</dbReference>
<evidence type="ECO:0000259" key="3">
    <source>
        <dbReference type="SMART" id="SM00343"/>
    </source>
</evidence>
<feature type="compositionally biased region" description="Low complexity" evidence="1">
    <location>
        <begin position="270"/>
        <end position="289"/>
    </location>
</feature>
<evidence type="ECO:0000313" key="4">
    <source>
        <dbReference type="EMBL" id="KAK9032015.1"/>
    </source>
</evidence>
<dbReference type="PANTHER" id="PTHR31286">
    <property type="entry name" value="GLYCINE-RICH CELL WALL STRUCTURAL PROTEIN 1.8-LIKE"/>
    <property type="match status" value="1"/>
</dbReference>
<dbReference type="PANTHER" id="PTHR31286:SF178">
    <property type="entry name" value="DUF4283 DOMAIN-CONTAINING PROTEIN"/>
    <property type="match status" value="1"/>
</dbReference>
<keyword evidence="5" id="KW-1185">Reference proteome</keyword>
<evidence type="ECO:0000256" key="1">
    <source>
        <dbReference type="SAM" id="MobiDB-lite"/>
    </source>
</evidence>
<feature type="domain" description="CCHC-type" evidence="3">
    <location>
        <begin position="620"/>
        <end position="636"/>
    </location>
</feature>
<feature type="compositionally biased region" description="Basic and acidic residues" evidence="1">
    <location>
        <begin position="660"/>
        <end position="672"/>
    </location>
</feature>
<name>A0ABR2T3X4_9ROSI</name>
<dbReference type="InterPro" id="IPR025836">
    <property type="entry name" value="Zn_knuckle_CX2CX4HX4C"/>
</dbReference>
<feature type="transmembrane region" description="Helical" evidence="2">
    <location>
        <begin position="929"/>
        <end position="949"/>
    </location>
</feature>
<reference evidence="4 5" key="1">
    <citation type="journal article" date="2024" name="G3 (Bethesda)">
        <title>Genome assembly of Hibiscus sabdariffa L. provides insights into metabolisms of medicinal natural products.</title>
        <authorList>
            <person name="Kim T."/>
        </authorList>
    </citation>
    <scope>NUCLEOTIDE SEQUENCE [LARGE SCALE GENOMIC DNA]</scope>
    <source>
        <strain evidence="4">TK-2024</strain>
        <tissue evidence="4">Old leaves</tissue>
    </source>
</reference>
<organism evidence="4 5">
    <name type="scientific">Hibiscus sabdariffa</name>
    <name type="common">roselle</name>
    <dbReference type="NCBI Taxonomy" id="183260"/>
    <lineage>
        <taxon>Eukaryota</taxon>
        <taxon>Viridiplantae</taxon>
        <taxon>Streptophyta</taxon>
        <taxon>Embryophyta</taxon>
        <taxon>Tracheophyta</taxon>
        <taxon>Spermatophyta</taxon>
        <taxon>Magnoliopsida</taxon>
        <taxon>eudicotyledons</taxon>
        <taxon>Gunneridae</taxon>
        <taxon>Pentapetalae</taxon>
        <taxon>rosids</taxon>
        <taxon>malvids</taxon>
        <taxon>Malvales</taxon>
        <taxon>Malvaceae</taxon>
        <taxon>Malvoideae</taxon>
        <taxon>Hibiscus</taxon>
    </lineage>
</organism>
<dbReference type="InterPro" id="IPR025558">
    <property type="entry name" value="DUF4283"/>
</dbReference>
<dbReference type="Pfam" id="PF14392">
    <property type="entry name" value="zf-CCHC_4"/>
    <property type="match status" value="2"/>
</dbReference>
<evidence type="ECO:0000313" key="5">
    <source>
        <dbReference type="Proteomes" id="UP001396334"/>
    </source>
</evidence>
<dbReference type="SMART" id="SM00343">
    <property type="entry name" value="ZnF_C2HC"/>
    <property type="match status" value="2"/>
</dbReference>
<dbReference type="InterPro" id="IPR001878">
    <property type="entry name" value="Znf_CCHC"/>
</dbReference>
<proteinExistence type="predicted"/>
<gene>
    <name evidence="4" type="ORF">V6N11_056300</name>
</gene>
<dbReference type="InterPro" id="IPR040256">
    <property type="entry name" value="At4g02000-like"/>
</dbReference>
<keyword evidence="2" id="KW-0472">Membrane</keyword>
<protein>
    <recommendedName>
        <fullName evidence="3">CCHC-type domain-containing protein</fullName>
    </recommendedName>
</protein>